<sequence>MSLYPRLDDLLELRHQARAFGLPSHHLVNSAFAGLYASVFRGAGLNFEEVRDYREGDDIRYMDWKVTARTNEPHMKIFREERERSVFLCVDKGPQMAFGTRGTFKSVQAARAAALLGWAASRLNDRVGGLIFGDGGGRGRQEVVAPQDADAPYLQHFRPARGRRALWQLLRALSEPAIPIAPPTDPLIEALRRTDSGLPTGSLIFAIGDFNREVAPLEQVLGNLCQRHTLVLLPIDDPADWEIPPMGLMTFRGPGGELVEIDTDDPEAQRRYRALWEERRARLKAIAQRLHILLFPVRTQDEIHLALLRHLEQRARSRAV</sequence>
<dbReference type="RefSeq" id="WP_166270289.1">
    <property type="nucleotide sequence ID" value="NZ_CP048029.1"/>
</dbReference>
<dbReference type="InterPro" id="IPR002881">
    <property type="entry name" value="DUF58"/>
</dbReference>
<feature type="domain" description="DUF58" evidence="1">
    <location>
        <begin position="49"/>
        <end position="281"/>
    </location>
</feature>
<reference evidence="3" key="1">
    <citation type="submission" date="2020-01" db="EMBL/GenBank/DDBJ databases">
        <title>Caldichromatium gen. nov., sp. nov., a thermophilic purple sulfur bacterium member of the family Chromatiaceae isolated from Nakabusa hot spring, Japan.</title>
        <authorList>
            <person name="Saini M.K."/>
            <person name="Hanada S."/>
            <person name="Tank M."/>
        </authorList>
    </citation>
    <scope>NUCLEOTIDE SEQUENCE [LARGE SCALE GENOMIC DNA]</scope>
    <source>
        <strain evidence="3">No.7</strain>
    </source>
</reference>
<protein>
    <submittedName>
        <fullName evidence="2">DUF58 domain-containing protein</fullName>
    </submittedName>
</protein>
<dbReference type="Pfam" id="PF01882">
    <property type="entry name" value="DUF58"/>
    <property type="match status" value="1"/>
</dbReference>
<name>A0A6G7VBS1_9GAMM</name>
<organism evidence="2 3">
    <name type="scientific">Caldichromatium japonicum</name>
    <dbReference type="NCBI Taxonomy" id="2699430"/>
    <lineage>
        <taxon>Bacteria</taxon>
        <taxon>Pseudomonadati</taxon>
        <taxon>Pseudomonadota</taxon>
        <taxon>Gammaproteobacteria</taxon>
        <taxon>Chromatiales</taxon>
        <taxon>Chromatiaceae</taxon>
        <taxon>Caldichromatium</taxon>
    </lineage>
</organism>
<proteinExistence type="predicted"/>
<dbReference type="Proteomes" id="UP000502699">
    <property type="component" value="Chromosome"/>
</dbReference>
<accession>A0A6G7VBS1</accession>
<dbReference type="PANTHER" id="PTHR33608:SF12">
    <property type="entry name" value="DUF58 DOMAIN-CONTAINING PROTEIN"/>
    <property type="match status" value="1"/>
</dbReference>
<keyword evidence="3" id="KW-1185">Reference proteome</keyword>
<dbReference type="AlphaFoldDB" id="A0A6G7VBS1"/>
<dbReference type="PANTHER" id="PTHR33608">
    <property type="entry name" value="BLL2464 PROTEIN"/>
    <property type="match status" value="1"/>
</dbReference>
<gene>
    <name evidence="2" type="ORF">GWK36_05505</name>
</gene>
<dbReference type="EMBL" id="CP048029">
    <property type="protein sequence ID" value="QIK37523.1"/>
    <property type="molecule type" value="Genomic_DNA"/>
</dbReference>
<dbReference type="KEGG" id="cjap:GWK36_05505"/>
<evidence type="ECO:0000259" key="1">
    <source>
        <dbReference type="Pfam" id="PF01882"/>
    </source>
</evidence>
<evidence type="ECO:0000313" key="3">
    <source>
        <dbReference type="Proteomes" id="UP000502699"/>
    </source>
</evidence>
<evidence type="ECO:0000313" key="2">
    <source>
        <dbReference type="EMBL" id="QIK37523.1"/>
    </source>
</evidence>